<dbReference type="OMA" id="FHKVMDE"/>
<comment type="similarity">
    <text evidence="1 6">Belongs to the cytochrome P450 family.</text>
</comment>
<dbReference type="PRINTS" id="PR00463">
    <property type="entry name" value="EP450I"/>
</dbReference>
<dbReference type="PRINTS" id="PR00385">
    <property type="entry name" value="P450"/>
</dbReference>
<proteinExistence type="inferred from homology"/>
<evidence type="ECO:0000313" key="8">
    <source>
        <dbReference type="Proteomes" id="UP000070544"/>
    </source>
</evidence>
<dbReference type="EMBL" id="KQ965738">
    <property type="protein sequence ID" value="KXS19426.1"/>
    <property type="molecule type" value="Genomic_DNA"/>
</dbReference>
<evidence type="ECO:0000256" key="6">
    <source>
        <dbReference type="RuleBase" id="RU000461"/>
    </source>
</evidence>
<dbReference type="PANTHER" id="PTHR24296">
    <property type="entry name" value="CYTOCHROME P450"/>
    <property type="match status" value="1"/>
</dbReference>
<name>A0A139ARQ7_GONPJ</name>
<evidence type="ECO:0000256" key="4">
    <source>
        <dbReference type="ARBA" id="ARBA00023004"/>
    </source>
</evidence>
<dbReference type="Proteomes" id="UP000070544">
    <property type="component" value="Unassembled WGS sequence"/>
</dbReference>
<comment type="cofactor">
    <cofactor evidence="5">
        <name>heme</name>
        <dbReference type="ChEBI" id="CHEBI:30413"/>
    </cofactor>
</comment>
<gene>
    <name evidence="7" type="ORF">M427DRAFT_108799</name>
</gene>
<evidence type="ECO:0000256" key="2">
    <source>
        <dbReference type="ARBA" id="ARBA00022723"/>
    </source>
</evidence>
<evidence type="ECO:0000256" key="1">
    <source>
        <dbReference type="ARBA" id="ARBA00010617"/>
    </source>
</evidence>
<keyword evidence="8" id="KW-1185">Reference proteome</keyword>
<dbReference type="Pfam" id="PF00067">
    <property type="entry name" value="p450"/>
    <property type="match status" value="1"/>
</dbReference>
<keyword evidence="2 5" id="KW-0479">Metal-binding</keyword>
<keyword evidence="5 6" id="KW-0349">Heme</keyword>
<dbReference type="InterPro" id="IPR036396">
    <property type="entry name" value="Cyt_P450_sf"/>
</dbReference>
<evidence type="ECO:0000256" key="3">
    <source>
        <dbReference type="ARBA" id="ARBA00023002"/>
    </source>
</evidence>
<dbReference type="InterPro" id="IPR002401">
    <property type="entry name" value="Cyt_P450_E_grp-I"/>
</dbReference>
<dbReference type="AlphaFoldDB" id="A0A139ARQ7"/>
<evidence type="ECO:0000256" key="5">
    <source>
        <dbReference type="PIRSR" id="PIRSR602401-1"/>
    </source>
</evidence>
<organism evidence="7 8">
    <name type="scientific">Gonapodya prolifera (strain JEL478)</name>
    <name type="common">Monoblepharis prolifera</name>
    <dbReference type="NCBI Taxonomy" id="1344416"/>
    <lineage>
        <taxon>Eukaryota</taxon>
        <taxon>Fungi</taxon>
        <taxon>Fungi incertae sedis</taxon>
        <taxon>Chytridiomycota</taxon>
        <taxon>Chytridiomycota incertae sedis</taxon>
        <taxon>Monoblepharidomycetes</taxon>
        <taxon>Monoblepharidales</taxon>
        <taxon>Gonapodyaceae</taxon>
        <taxon>Gonapodya</taxon>
    </lineage>
</organism>
<dbReference type="GO" id="GO:0020037">
    <property type="term" value="F:heme binding"/>
    <property type="evidence" value="ECO:0007669"/>
    <property type="project" value="InterPro"/>
</dbReference>
<dbReference type="GO" id="GO:0016705">
    <property type="term" value="F:oxidoreductase activity, acting on paired donors, with incorporation or reduction of molecular oxygen"/>
    <property type="evidence" value="ECO:0007669"/>
    <property type="project" value="InterPro"/>
</dbReference>
<dbReference type="SUPFAM" id="SSF48264">
    <property type="entry name" value="Cytochrome P450"/>
    <property type="match status" value="1"/>
</dbReference>
<reference evidence="7 8" key="1">
    <citation type="journal article" date="2015" name="Genome Biol. Evol.">
        <title>Phylogenomic analyses indicate that early fungi evolved digesting cell walls of algal ancestors of land plants.</title>
        <authorList>
            <person name="Chang Y."/>
            <person name="Wang S."/>
            <person name="Sekimoto S."/>
            <person name="Aerts A.L."/>
            <person name="Choi C."/>
            <person name="Clum A."/>
            <person name="LaButti K.M."/>
            <person name="Lindquist E.A."/>
            <person name="Yee Ngan C."/>
            <person name="Ohm R.A."/>
            <person name="Salamov A.A."/>
            <person name="Grigoriev I.V."/>
            <person name="Spatafora J.W."/>
            <person name="Berbee M.L."/>
        </authorList>
    </citation>
    <scope>NUCLEOTIDE SEQUENCE [LARGE SCALE GENOMIC DNA]</scope>
    <source>
        <strain evidence="7 8">JEL478</strain>
    </source>
</reference>
<feature type="binding site" description="axial binding residue" evidence="5">
    <location>
        <position position="490"/>
    </location>
    <ligand>
        <name>heme</name>
        <dbReference type="ChEBI" id="CHEBI:30413"/>
    </ligand>
    <ligandPart>
        <name>Fe</name>
        <dbReference type="ChEBI" id="CHEBI:18248"/>
    </ligandPart>
</feature>
<dbReference type="PROSITE" id="PS00086">
    <property type="entry name" value="CYTOCHROME_P450"/>
    <property type="match status" value="1"/>
</dbReference>
<dbReference type="GO" id="GO:0005506">
    <property type="term" value="F:iron ion binding"/>
    <property type="evidence" value="ECO:0007669"/>
    <property type="project" value="InterPro"/>
</dbReference>
<dbReference type="InterPro" id="IPR001128">
    <property type="entry name" value="Cyt_P450"/>
</dbReference>
<keyword evidence="3 6" id="KW-0560">Oxidoreductase</keyword>
<dbReference type="Gene3D" id="1.10.630.10">
    <property type="entry name" value="Cytochrome P450"/>
    <property type="match status" value="1"/>
</dbReference>
<sequence>MDVSLPAIALSILLPSALAIYAILVFLYPDTAAFSRRNRNVPTASGGESLLGHTRYGGKVRPRTYDRKLDIAREFGDIVRLTFVNPTVPWRPVEQFYAFNVEDVEFILRNPDIFEKGEEGRAVIGQLLGEGIFAADGHQWLVARKTASNIFKASLFRTHFSADFAHQADVLCSVLRTAALRGSVVDLQDVLLRCTIDSFARLALGTDVGALSKEPAFTNGVHRIQDAARGEEYERMTFPDIPFASAFDTANAIVNKRSSDPFWKWTEYFSGEDQKMLSALRLMDDFAQTLITKKRSEVQASGGKKGPGLEGDGPLSLLDYFLRYENDDGSELTDRQMRDVVINFLIAGRDTTAQTLSWCFWELCHHPEAFARLREEAFRVLGSRNAQCGYDHTKEMTWTTAVFYETLRLHPNVPTANKIPAADARLPGTNTRIYKGDIIQLSSYVMGRLKKVWGEDAEVWRPERWLTPANTLVRESPYKWPVFNAGPRVCLGQAMATQEACVFLSTVARKFDVELWGEDEPRKWGVWHPQEEKREGRYSVGLTLGMRGGLDVKIRERA</sequence>
<keyword evidence="6" id="KW-0503">Monooxygenase</keyword>
<accession>A0A139ARQ7</accession>
<dbReference type="STRING" id="1344416.A0A139ARQ7"/>
<keyword evidence="4 5" id="KW-0408">Iron</keyword>
<dbReference type="OrthoDB" id="10029320at2759"/>
<evidence type="ECO:0000313" key="7">
    <source>
        <dbReference type="EMBL" id="KXS19426.1"/>
    </source>
</evidence>
<dbReference type="InterPro" id="IPR017972">
    <property type="entry name" value="Cyt_P450_CS"/>
</dbReference>
<dbReference type="GO" id="GO:0006629">
    <property type="term" value="P:lipid metabolic process"/>
    <property type="evidence" value="ECO:0007669"/>
    <property type="project" value="UniProtKB-ARBA"/>
</dbReference>
<dbReference type="GO" id="GO:0004497">
    <property type="term" value="F:monooxygenase activity"/>
    <property type="evidence" value="ECO:0007669"/>
    <property type="project" value="UniProtKB-KW"/>
</dbReference>
<protein>
    <submittedName>
        <fullName evidence="7">Cytochrome P450</fullName>
    </submittedName>
</protein>